<dbReference type="PANTHER" id="PTHR41786">
    <property type="entry name" value="MOTILITY ACCESSORY FACTOR MAF"/>
    <property type="match status" value="1"/>
</dbReference>
<dbReference type="EMBL" id="JALAAR010000001">
    <property type="protein sequence ID" value="MEH8015925.1"/>
    <property type="molecule type" value="Genomic_DNA"/>
</dbReference>
<evidence type="ECO:0000259" key="3">
    <source>
        <dbReference type="Pfam" id="PF20157"/>
    </source>
</evidence>
<dbReference type="InterPro" id="IPR002826">
    <property type="entry name" value="MptE-like"/>
</dbReference>
<dbReference type="Proteomes" id="UP001375382">
    <property type="component" value="Unassembled WGS sequence"/>
</dbReference>
<keyword evidence="5" id="KW-1185">Reference proteome</keyword>
<dbReference type="RefSeq" id="WP_335734341.1">
    <property type="nucleotide sequence ID" value="NZ_JALAAR010000001.1"/>
</dbReference>
<evidence type="ECO:0000313" key="4">
    <source>
        <dbReference type="EMBL" id="MEH8015925.1"/>
    </source>
</evidence>
<evidence type="ECO:0000256" key="1">
    <source>
        <dbReference type="SAM" id="Coils"/>
    </source>
</evidence>
<feature type="domain" description="Glycosyltransferase Maf N-terminal" evidence="3">
    <location>
        <begin position="35"/>
        <end position="264"/>
    </location>
</feature>
<accession>A0ABU8C216</accession>
<dbReference type="Pfam" id="PF20157">
    <property type="entry name" value="Maf_flag10_N"/>
    <property type="match status" value="1"/>
</dbReference>
<proteinExistence type="predicted"/>
<reference evidence="4 5" key="1">
    <citation type="journal article" date="2023" name="Ecotoxicol. Environ. Saf.">
        <title>Mercury remediation potential of mercury-resistant strain Rheinheimera metallidurans sp. nov. isolated from a municipal waste dumping site.</title>
        <authorList>
            <person name="Yadav V."/>
            <person name="Manjhi A."/>
            <person name="Vadakedath N."/>
        </authorList>
    </citation>
    <scope>NUCLEOTIDE SEQUENCE [LARGE SCALE GENOMIC DNA]</scope>
    <source>
        <strain evidence="4 5">E-49</strain>
    </source>
</reference>
<gene>
    <name evidence="4" type="ORF">MN202_01650</name>
</gene>
<feature type="domain" description="6-hydroxymethylpterin diphosphokinase MptE-like" evidence="2">
    <location>
        <begin position="285"/>
        <end position="459"/>
    </location>
</feature>
<keyword evidence="1" id="KW-0175">Coiled coil</keyword>
<evidence type="ECO:0000313" key="5">
    <source>
        <dbReference type="Proteomes" id="UP001375382"/>
    </source>
</evidence>
<organism evidence="4 5">
    <name type="scientific">Rheinheimera muenzenbergensis</name>
    <dbReference type="NCBI Taxonomy" id="1193628"/>
    <lineage>
        <taxon>Bacteria</taxon>
        <taxon>Pseudomonadati</taxon>
        <taxon>Pseudomonadota</taxon>
        <taxon>Gammaproteobacteria</taxon>
        <taxon>Chromatiales</taxon>
        <taxon>Chromatiaceae</taxon>
        <taxon>Rheinheimera</taxon>
    </lineage>
</organism>
<protein>
    <submittedName>
        <fullName evidence="4">DUF115 domain-containing protein</fullName>
    </submittedName>
</protein>
<dbReference type="InterPro" id="IPR045376">
    <property type="entry name" value="Maf_N"/>
</dbReference>
<dbReference type="Pfam" id="PF01973">
    <property type="entry name" value="MptE-like"/>
    <property type="match status" value="1"/>
</dbReference>
<evidence type="ECO:0000259" key="2">
    <source>
        <dbReference type="Pfam" id="PF01973"/>
    </source>
</evidence>
<dbReference type="PANTHER" id="PTHR41786:SF1">
    <property type="entry name" value="6-HYDROXYMETHYLPTERIN DIPHOSPHOKINASE MPTE-LIKE DOMAIN-CONTAINING PROTEIN"/>
    <property type="match status" value="1"/>
</dbReference>
<feature type="coiled-coil region" evidence="1">
    <location>
        <begin position="1"/>
        <end position="28"/>
    </location>
</feature>
<sequence length="694" mass="78604">MTELEQLLQQAEHALSALMQQNEREQRFAKESQKRFERNIQALEKYFPNIAKTIKEYQPREDFSIIVTSTGVGNFIPASVPVPIYSDDPIQQTRDQLEKNEQKGYYSLTQYGFDIADNDQRIHSRFMAKLSNTIKSFRESNPANLTALPEHFPTAILFGVGLGFIVTELLNKHSFDYIYISEPDLEIFYASLFCTDWASIIESVDAEGGTLFLQIGLSVEQFFDSVKKIASDIGAYSIIRAFCYQHYPSAEVNKQISAFFNGYYEIQSGYGFYNDAITGLAHCLMNYKNKSHFYVPVVPRKYLDMPAVVVGNGPSLDSAAEVLKQIQDNVIIFACGTALGSLARMGIKADFHVLVERPRTTYDALLHSFDPSFYADLNLLAVDVIYPDAVELYKWAGLGLKGPEAATVFSQIITLEDHKTLLPSLAFPGPLVANTGLSYAFTLGFGEVYLVGVDNGYLDGKTHSANSIYANNENYKKIVDKGARIKLKGNLTQDVMATNLLMLAHKFMEGLVKTDKKISVYNVGEGAYIEGAIPLIEEDVFVRTARGPKAEVVESIKSRFFKKLDFKVDDTRLAFDLFDEICDHLNDIASESFSNRQQASDILKRQARYVYAFRNTRFAHLFHMLKGSLLYYHCPMLTLLYQYEDEQVSLDCFTALLALWKDYVSAMKVDYRQSWNKKCDWGMDIVFANKNKLQ</sequence>
<name>A0ABU8C216_9GAMM</name>
<comment type="caution">
    <text evidence="4">The sequence shown here is derived from an EMBL/GenBank/DDBJ whole genome shotgun (WGS) entry which is preliminary data.</text>
</comment>